<dbReference type="EMBL" id="CP104064">
    <property type="protein sequence ID" value="WAH37042.1"/>
    <property type="molecule type" value="Genomic_DNA"/>
</dbReference>
<dbReference type="Proteomes" id="UP001164803">
    <property type="component" value="Chromosome"/>
</dbReference>
<name>A0ABY6Z2Z3_9BACL</name>
<gene>
    <name evidence="1" type="ORF">NZD86_00210</name>
</gene>
<keyword evidence="2" id="KW-1185">Reference proteome</keyword>
<reference evidence="1" key="1">
    <citation type="submission" date="2022-08" db="EMBL/GenBank/DDBJ databases">
        <title>Alicyclobacillus dauci DSM2870, complete genome.</title>
        <authorList>
            <person name="Wang Q."/>
            <person name="Cai R."/>
            <person name="Wang Z."/>
        </authorList>
    </citation>
    <scope>NUCLEOTIDE SEQUENCE</scope>
    <source>
        <strain evidence="1">DSM 28700</strain>
    </source>
</reference>
<dbReference type="RefSeq" id="WP_268044476.1">
    <property type="nucleotide sequence ID" value="NZ_CP104064.1"/>
</dbReference>
<proteinExistence type="predicted"/>
<evidence type="ECO:0000313" key="1">
    <source>
        <dbReference type="EMBL" id="WAH37042.1"/>
    </source>
</evidence>
<evidence type="ECO:0000313" key="2">
    <source>
        <dbReference type="Proteomes" id="UP001164803"/>
    </source>
</evidence>
<accession>A0ABY6Z2Z3</accession>
<protein>
    <submittedName>
        <fullName evidence="1">Uncharacterized protein</fullName>
    </submittedName>
</protein>
<sequence>MERKLWTTDENDIIEQSIDEYRQAIDGRSDKIVNGITKSYAERLHRANPLLRHRTPNAISEHLSYFDDLLAGAGTPNDYAKKDAHKFGSRQRLNGSKDWSRAYRRGQKERWARDE</sequence>
<organism evidence="1 2">
    <name type="scientific">Alicyclobacillus dauci</name>
    <dbReference type="NCBI Taxonomy" id="1475485"/>
    <lineage>
        <taxon>Bacteria</taxon>
        <taxon>Bacillati</taxon>
        <taxon>Bacillota</taxon>
        <taxon>Bacilli</taxon>
        <taxon>Bacillales</taxon>
        <taxon>Alicyclobacillaceae</taxon>
        <taxon>Alicyclobacillus</taxon>
    </lineage>
</organism>